<feature type="coiled-coil region" evidence="1">
    <location>
        <begin position="659"/>
        <end position="696"/>
    </location>
</feature>
<gene>
    <name evidence="2" type="ORF">SteCoe_21171</name>
</gene>
<reference evidence="2 3" key="1">
    <citation type="submission" date="2016-11" db="EMBL/GenBank/DDBJ databases">
        <title>The macronuclear genome of Stentor coeruleus: a giant cell with tiny introns.</title>
        <authorList>
            <person name="Slabodnick M."/>
            <person name="Ruby J.G."/>
            <person name="Reiff S.B."/>
            <person name="Swart E.C."/>
            <person name="Gosai S."/>
            <person name="Prabakaran S."/>
            <person name="Witkowska E."/>
            <person name="Larue G.E."/>
            <person name="Fisher S."/>
            <person name="Freeman R.M."/>
            <person name="Gunawardena J."/>
            <person name="Chu W."/>
            <person name="Stover N.A."/>
            <person name="Gregory B.D."/>
            <person name="Nowacki M."/>
            <person name="Derisi J."/>
            <person name="Roy S.W."/>
            <person name="Marshall W.F."/>
            <person name="Sood P."/>
        </authorList>
    </citation>
    <scope>NUCLEOTIDE SEQUENCE [LARGE SCALE GENOMIC DNA]</scope>
    <source>
        <strain evidence="2">WM001</strain>
    </source>
</reference>
<feature type="coiled-coil region" evidence="1">
    <location>
        <begin position="734"/>
        <end position="827"/>
    </location>
</feature>
<evidence type="ECO:0000313" key="2">
    <source>
        <dbReference type="EMBL" id="OMJ78902.1"/>
    </source>
</evidence>
<protein>
    <submittedName>
        <fullName evidence="2">Uncharacterized protein</fullName>
    </submittedName>
</protein>
<feature type="coiled-coil region" evidence="1">
    <location>
        <begin position="507"/>
        <end position="599"/>
    </location>
</feature>
<evidence type="ECO:0000256" key="1">
    <source>
        <dbReference type="SAM" id="Coils"/>
    </source>
</evidence>
<dbReference type="EMBL" id="MPUH01000497">
    <property type="protein sequence ID" value="OMJ78902.1"/>
    <property type="molecule type" value="Genomic_DNA"/>
</dbReference>
<keyword evidence="3" id="KW-1185">Reference proteome</keyword>
<name>A0A1R2BQ29_9CILI</name>
<comment type="caution">
    <text evidence="2">The sequence shown here is derived from an EMBL/GenBank/DDBJ whole genome shotgun (WGS) entry which is preliminary data.</text>
</comment>
<dbReference type="AlphaFoldDB" id="A0A1R2BQ29"/>
<feature type="coiled-coil region" evidence="1">
    <location>
        <begin position="246"/>
        <end position="294"/>
    </location>
</feature>
<proteinExistence type="predicted"/>
<feature type="coiled-coil region" evidence="1">
    <location>
        <begin position="438"/>
        <end position="472"/>
    </location>
</feature>
<keyword evidence="1" id="KW-0175">Coiled coil</keyword>
<accession>A0A1R2BQ29</accession>
<dbReference type="Proteomes" id="UP000187209">
    <property type="component" value="Unassembled WGS sequence"/>
</dbReference>
<feature type="coiled-coil region" evidence="1">
    <location>
        <begin position="156"/>
        <end position="190"/>
    </location>
</feature>
<sequence>MEKHFTNQGEEIFGDREEEVKEKKVLMLDKMHMRLNHLSDRIMENEISSESFDATSKSLDELKQLRYAILSPKYIKTEVTSPSQEKIFFSVEDEDPLQNSFHPSLLGYNKNFSNIIELNESNESNDSSQELIPNSHIDIKTSFDKNINNFFQEIKQINYASTLEDLENSNKALQEENNLMSLKIEQTYKESRLAIDNIEDSVIQMLKHNLKNCQGSILISQGKLKNYQDKFFFQILKFTESLNHKLAKNDVKIQNLENLCQKLKQNFITSNTNYKNLQMKYEETLHERIVLQERSENKTAMIINMRMAIESMNFARDQVAKLPNFESKKILQVFLDKIQAFEQAIEIFAKICDKNENISEVYIGLNKENKVLKKKINIECKNAENFRCGLEEFDKFIYSVAFDIEDMVNRKLHVFDERIKYLKGFVKKVMEKKVDQRNEELIVLVEELNCQISEKDEENMELVKKNQEFLEKYEFCLKIVEQFDVVKNENAILVEKLEEMEGYQYKMSMISSENAKLLARLEEMKENQNKVSMITKENADLKSKLEELENYKNKFNIAIAENATLIEKLKDFHINQKELSKLSNENIHLISELEKLEKSQTQLSSLANENTDLILKIQENERTQFENAKIIYELNTKNTKLVSDLEFLSLEKIEITTLAGDKHRKLQQAESKIKELDEKSCKLEKHKEELERIIEIMVKTHKDEISVCKSQSSFEGSATMSQTFPKMPKSDEKISEITEKLNEKTKEIESLRQSQDLMQITNEELLKKCRNLEEKIKQLEVLEENSKFIEEENTSLNDKLQGKNQEIESLQQTVESFSESNSKLMRKIKLKVYNKQ</sequence>
<evidence type="ECO:0000313" key="3">
    <source>
        <dbReference type="Proteomes" id="UP000187209"/>
    </source>
</evidence>
<organism evidence="2 3">
    <name type="scientific">Stentor coeruleus</name>
    <dbReference type="NCBI Taxonomy" id="5963"/>
    <lineage>
        <taxon>Eukaryota</taxon>
        <taxon>Sar</taxon>
        <taxon>Alveolata</taxon>
        <taxon>Ciliophora</taxon>
        <taxon>Postciliodesmatophora</taxon>
        <taxon>Heterotrichea</taxon>
        <taxon>Heterotrichida</taxon>
        <taxon>Stentoridae</taxon>
        <taxon>Stentor</taxon>
    </lineage>
</organism>